<proteinExistence type="predicted"/>
<dbReference type="InterPro" id="IPR003582">
    <property type="entry name" value="ShKT_dom"/>
</dbReference>
<dbReference type="SMART" id="SM00214">
    <property type="entry name" value="VWC"/>
    <property type="match status" value="1"/>
</dbReference>
<evidence type="ECO:0000259" key="3">
    <source>
        <dbReference type="PROSITE" id="PS50184"/>
    </source>
</evidence>
<comment type="caution">
    <text evidence="4">The sequence shown here is derived from an EMBL/GenBank/DDBJ whole genome shotgun (WGS) entry which is preliminary data.</text>
</comment>
<dbReference type="EMBL" id="JAIWYP010000006">
    <property type="protein sequence ID" value="KAH3811553.1"/>
    <property type="molecule type" value="Genomic_DNA"/>
</dbReference>
<feature type="chain" id="PRO_5039455831" description="VWFC domain-containing protein" evidence="2">
    <location>
        <begin position="19"/>
        <end position="555"/>
    </location>
</feature>
<feature type="region of interest" description="Disordered" evidence="1">
    <location>
        <begin position="488"/>
        <end position="555"/>
    </location>
</feature>
<feature type="compositionally biased region" description="Polar residues" evidence="1">
    <location>
        <begin position="488"/>
        <end position="497"/>
    </location>
</feature>
<dbReference type="PROSITE" id="PS50184">
    <property type="entry name" value="VWFC_2"/>
    <property type="match status" value="1"/>
</dbReference>
<gene>
    <name evidence="4" type="ORF">DPMN_139963</name>
</gene>
<dbReference type="SMART" id="SM00254">
    <property type="entry name" value="ShKT"/>
    <property type="match status" value="2"/>
</dbReference>
<dbReference type="InterPro" id="IPR001007">
    <property type="entry name" value="VWF_dom"/>
</dbReference>
<feature type="compositionally biased region" description="Low complexity" evidence="1">
    <location>
        <begin position="498"/>
        <end position="515"/>
    </location>
</feature>
<feature type="compositionally biased region" description="Low complexity" evidence="1">
    <location>
        <begin position="233"/>
        <end position="247"/>
    </location>
</feature>
<protein>
    <recommendedName>
        <fullName evidence="3">VWFC domain-containing protein</fullName>
    </recommendedName>
</protein>
<evidence type="ECO:0000313" key="5">
    <source>
        <dbReference type="Proteomes" id="UP000828390"/>
    </source>
</evidence>
<feature type="compositionally biased region" description="Low complexity" evidence="1">
    <location>
        <begin position="258"/>
        <end position="299"/>
    </location>
</feature>
<reference evidence="4" key="2">
    <citation type="submission" date="2020-11" db="EMBL/GenBank/DDBJ databases">
        <authorList>
            <person name="McCartney M.A."/>
            <person name="Auch B."/>
            <person name="Kono T."/>
            <person name="Mallez S."/>
            <person name="Becker A."/>
            <person name="Gohl D.M."/>
            <person name="Silverstein K.A.T."/>
            <person name="Koren S."/>
            <person name="Bechman K.B."/>
            <person name="Herman A."/>
            <person name="Abrahante J.E."/>
            <person name="Garbe J."/>
        </authorList>
    </citation>
    <scope>NUCLEOTIDE SEQUENCE</scope>
    <source>
        <strain evidence="4">Duluth1</strain>
        <tissue evidence="4">Whole animal</tissue>
    </source>
</reference>
<keyword evidence="2" id="KW-0732">Signal</keyword>
<accession>A0A9D4G6W1</accession>
<keyword evidence="5" id="KW-1185">Reference proteome</keyword>
<sequence>MWTSLALCVIALAVGANADCSDLLAHCDLLDQKFCLPPFDKFARDACMKTCGLCDGSNASARKRSHNSPDWLSHCWDNNSNHLQDPFCALLTTTTPTTTTTTEPTTTTTQPPTTTARTCTYDFFNNTDISNTNFGTDVTVVQNANITINESVHLLGGVEFCQGVCEQSILNDGYECWAFTYNEVEKCYLYYYTKPIYMLDSSKLSSGNDSTTIYLKRCSNDPKTPAPTPEPTPITTTPTIIVTDTNPGVTTQSPVDLATTPAATTATPNTPSGSVVVSTEAPTTTTTVPPIVSGTTPSSIGPNTNGPNGIVAIDTNSYLIKGLPSLVPNTCFFLNQTFAKGDHWKEGCRYDCECTDVTTNTALCKDTCPYYTQIPSNCQVVKLAGDCCNSLQCDNTTVDNTTVTNSTCGNKLGETCDYYGDSACVGLFEPWARANCALRCGYCDYKEPCVDRLSYCNLYDLVDACTTYEGWARHNCKASCNKCAGPSTATPMVSTEAQTSPVFTQETTTTTEPSTGAPLAQTTETPVTTERAPPTRTTTTDGAPPTRGPTTVVPI</sequence>
<name>A0A9D4G6W1_DREPO</name>
<dbReference type="OrthoDB" id="6141729at2759"/>
<feature type="compositionally biased region" description="Low complexity" evidence="1">
    <location>
        <begin position="522"/>
        <end position="555"/>
    </location>
</feature>
<dbReference type="Proteomes" id="UP000828390">
    <property type="component" value="Unassembled WGS sequence"/>
</dbReference>
<feature type="signal peptide" evidence="2">
    <location>
        <begin position="1"/>
        <end position="18"/>
    </location>
</feature>
<feature type="domain" description="VWFC" evidence="3">
    <location>
        <begin position="329"/>
        <end position="394"/>
    </location>
</feature>
<reference evidence="4" key="1">
    <citation type="journal article" date="2019" name="bioRxiv">
        <title>The Genome of the Zebra Mussel, Dreissena polymorpha: A Resource for Invasive Species Research.</title>
        <authorList>
            <person name="McCartney M.A."/>
            <person name="Auch B."/>
            <person name="Kono T."/>
            <person name="Mallez S."/>
            <person name="Zhang Y."/>
            <person name="Obille A."/>
            <person name="Becker A."/>
            <person name="Abrahante J.E."/>
            <person name="Garbe J."/>
            <person name="Badalamenti J.P."/>
            <person name="Herman A."/>
            <person name="Mangelson H."/>
            <person name="Liachko I."/>
            <person name="Sullivan S."/>
            <person name="Sone E.D."/>
            <person name="Koren S."/>
            <person name="Silverstein K.A.T."/>
            <person name="Beckman K.B."/>
            <person name="Gohl D.M."/>
        </authorList>
    </citation>
    <scope>NUCLEOTIDE SEQUENCE</scope>
    <source>
        <strain evidence="4">Duluth1</strain>
        <tissue evidence="4">Whole animal</tissue>
    </source>
</reference>
<feature type="region of interest" description="Disordered" evidence="1">
    <location>
        <begin position="217"/>
        <end position="303"/>
    </location>
</feature>
<evidence type="ECO:0000313" key="4">
    <source>
        <dbReference type="EMBL" id="KAH3811553.1"/>
    </source>
</evidence>
<evidence type="ECO:0000256" key="2">
    <source>
        <dbReference type="SAM" id="SignalP"/>
    </source>
</evidence>
<evidence type="ECO:0000256" key="1">
    <source>
        <dbReference type="SAM" id="MobiDB-lite"/>
    </source>
</evidence>
<dbReference type="AlphaFoldDB" id="A0A9D4G6W1"/>
<organism evidence="4 5">
    <name type="scientific">Dreissena polymorpha</name>
    <name type="common">Zebra mussel</name>
    <name type="synonym">Mytilus polymorpha</name>
    <dbReference type="NCBI Taxonomy" id="45954"/>
    <lineage>
        <taxon>Eukaryota</taxon>
        <taxon>Metazoa</taxon>
        <taxon>Spiralia</taxon>
        <taxon>Lophotrochozoa</taxon>
        <taxon>Mollusca</taxon>
        <taxon>Bivalvia</taxon>
        <taxon>Autobranchia</taxon>
        <taxon>Heteroconchia</taxon>
        <taxon>Euheterodonta</taxon>
        <taxon>Imparidentia</taxon>
        <taxon>Neoheterodontei</taxon>
        <taxon>Myida</taxon>
        <taxon>Dreissenoidea</taxon>
        <taxon>Dreissenidae</taxon>
        <taxon>Dreissena</taxon>
    </lineage>
</organism>